<organism evidence="2 3">
    <name type="scientific">Copranaerobaculum intestinale</name>
    <dbReference type="NCBI Taxonomy" id="2692629"/>
    <lineage>
        <taxon>Bacteria</taxon>
        <taxon>Bacillati</taxon>
        <taxon>Bacillota</taxon>
        <taxon>Erysipelotrichia</taxon>
        <taxon>Erysipelotrichales</taxon>
        <taxon>Erysipelotrichaceae</taxon>
        <taxon>Copranaerobaculum</taxon>
    </lineage>
</organism>
<evidence type="ECO:0000313" key="3">
    <source>
        <dbReference type="Proteomes" id="UP000434036"/>
    </source>
</evidence>
<keyword evidence="1" id="KW-1133">Transmembrane helix</keyword>
<proteinExistence type="predicted"/>
<keyword evidence="1" id="KW-0812">Transmembrane</keyword>
<reference evidence="2 3" key="1">
    <citation type="submission" date="2019-12" db="EMBL/GenBank/DDBJ databases">
        <authorList>
            <person name="Yang R."/>
        </authorList>
    </citation>
    <scope>NUCLEOTIDE SEQUENCE [LARGE SCALE GENOMIC DNA]</scope>
    <source>
        <strain evidence="2 3">DONG20-135</strain>
    </source>
</reference>
<protein>
    <submittedName>
        <fullName evidence="2">Uncharacterized protein</fullName>
    </submittedName>
</protein>
<reference evidence="2 3" key="2">
    <citation type="submission" date="2020-01" db="EMBL/GenBank/DDBJ databases">
        <title>Clostridiaceae sp. nov. isolated from the gut of human by culturomics.</title>
        <authorList>
            <person name="Chang Y."/>
        </authorList>
    </citation>
    <scope>NUCLEOTIDE SEQUENCE [LARGE SCALE GENOMIC DNA]</scope>
    <source>
        <strain evidence="2 3">DONG20-135</strain>
    </source>
</reference>
<comment type="caution">
    <text evidence="2">The sequence shown here is derived from an EMBL/GenBank/DDBJ whole genome shotgun (WGS) entry which is preliminary data.</text>
</comment>
<dbReference type="AlphaFoldDB" id="A0A6N8U5C3"/>
<evidence type="ECO:0000313" key="2">
    <source>
        <dbReference type="EMBL" id="MXQ73081.1"/>
    </source>
</evidence>
<accession>A0A6N8U5C3</accession>
<name>A0A6N8U5C3_9FIRM</name>
<dbReference type="RefSeq" id="WP_160624505.1">
    <property type="nucleotide sequence ID" value="NZ_WUUQ01000001.1"/>
</dbReference>
<feature type="transmembrane region" description="Helical" evidence="1">
    <location>
        <begin position="338"/>
        <end position="360"/>
    </location>
</feature>
<keyword evidence="3" id="KW-1185">Reference proteome</keyword>
<feature type="transmembrane region" description="Helical" evidence="1">
    <location>
        <begin position="299"/>
        <end position="317"/>
    </location>
</feature>
<feature type="transmembrane region" description="Helical" evidence="1">
    <location>
        <begin position="235"/>
        <end position="259"/>
    </location>
</feature>
<dbReference type="EMBL" id="WUUQ01000001">
    <property type="protein sequence ID" value="MXQ73081.1"/>
    <property type="molecule type" value="Genomic_DNA"/>
</dbReference>
<dbReference type="Proteomes" id="UP000434036">
    <property type="component" value="Unassembled WGS sequence"/>
</dbReference>
<sequence length="361" mass="41556">MRFKELNKKQKRKFLVSLWLIIVIAVMYIGYAITTLYRDRCAENDYWTEYLETPKSIEKVVLEKGRNATKVHVGTYIENLKEINIKGSNFRASYNIWFKWEGDPELDMKNHFQIYKGTVNKMEVIKEYHDDQIHYQKVRVDVTVTKNFWTKRFPLESHQLRMYVMSNYPVERVSFIGDIAESGSNPNLSITGYDLTRFGSSVTGVTLKGTGDPTIDGDITMSEYMTAIEINRANWGLYVKCFIALVGTVTWVMIALFICSYHHVDPLGMIPAALFGTVTNIMVGANLLPDAMDLGLLEYVNFFGIMIILSVALVVINTNRIRTKDNDTPFASYYGRRLFYVILFFIILGNVLMPLAAYMFQ</sequence>
<evidence type="ECO:0000256" key="1">
    <source>
        <dbReference type="SAM" id="Phobius"/>
    </source>
</evidence>
<feature type="transmembrane region" description="Helical" evidence="1">
    <location>
        <begin position="266"/>
        <end position="287"/>
    </location>
</feature>
<feature type="transmembrane region" description="Helical" evidence="1">
    <location>
        <begin position="12"/>
        <end position="33"/>
    </location>
</feature>
<keyword evidence="1" id="KW-0472">Membrane</keyword>
<gene>
    <name evidence="2" type="ORF">GSF08_03910</name>
</gene>